<gene>
    <name evidence="8" type="ORF">DCF25_11665</name>
</gene>
<protein>
    <submittedName>
        <fullName evidence="8">2-octaprenyl-6-methoxyphenyl hydroxylase</fullName>
    </submittedName>
</protein>
<dbReference type="FunFam" id="3.50.50.60:FF:000021">
    <property type="entry name" value="Ubiquinone biosynthesis monooxygenase COQ6"/>
    <property type="match status" value="1"/>
</dbReference>
<keyword evidence="4" id="KW-0274">FAD</keyword>
<name>A0A2W4U7X2_9CYAN</name>
<evidence type="ECO:0000259" key="7">
    <source>
        <dbReference type="Pfam" id="PF01494"/>
    </source>
</evidence>
<evidence type="ECO:0000313" key="9">
    <source>
        <dbReference type="Proteomes" id="UP000249354"/>
    </source>
</evidence>
<dbReference type="GO" id="GO:0004497">
    <property type="term" value="F:monooxygenase activity"/>
    <property type="evidence" value="ECO:0007669"/>
    <property type="project" value="UniProtKB-KW"/>
</dbReference>
<dbReference type="SUPFAM" id="SSF51905">
    <property type="entry name" value="FAD/NAD(P)-binding domain"/>
    <property type="match status" value="1"/>
</dbReference>
<dbReference type="GO" id="GO:0110142">
    <property type="term" value="C:ubiquinone biosynthesis complex"/>
    <property type="evidence" value="ECO:0007669"/>
    <property type="project" value="UniProtKB-ARBA"/>
</dbReference>
<dbReference type="InterPro" id="IPR036188">
    <property type="entry name" value="FAD/NAD-bd_sf"/>
</dbReference>
<dbReference type="Pfam" id="PF01494">
    <property type="entry name" value="FAD_binding_3"/>
    <property type="match status" value="1"/>
</dbReference>
<keyword evidence="3" id="KW-0285">Flavoprotein</keyword>
<dbReference type="EMBL" id="QBMC01000072">
    <property type="protein sequence ID" value="PZO17083.1"/>
    <property type="molecule type" value="Genomic_DNA"/>
</dbReference>
<reference evidence="8 9" key="2">
    <citation type="submission" date="2018-06" db="EMBL/GenBank/DDBJ databases">
        <title>Metagenomic assembly of (sub)arctic Cyanobacteria and their associated microbiome from non-axenic cultures.</title>
        <authorList>
            <person name="Baurain D."/>
        </authorList>
    </citation>
    <scope>NUCLEOTIDE SEQUENCE [LARGE SCALE GENOMIC DNA]</scope>
    <source>
        <strain evidence="8">ULC129bin1</strain>
    </source>
</reference>
<evidence type="ECO:0000256" key="2">
    <source>
        <dbReference type="ARBA" id="ARBA00005349"/>
    </source>
</evidence>
<evidence type="ECO:0000256" key="1">
    <source>
        <dbReference type="ARBA" id="ARBA00001974"/>
    </source>
</evidence>
<dbReference type="PROSITE" id="PS01304">
    <property type="entry name" value="UBIH"/>
    <property type="match status" value="1"/>
</dbReference>
<dbReference type="PANTHER" id="PTHR43876">
    <property type="entry name" value="UBIQUINONE BIOSYNTHESIS MONOOXYGENASE COQ6, MITOCHONDRIAL"/>
    <property type="match status" value="1"/>
</dbReference>
<keyword evidence="5" id="KW-0560">Oxidoreductase</keyword>
<accession>A0A2W4U7X2</accession>
<dbReference type="GO" id="GO:0016705">
    <property type="term" value="F:oxidoreductase activity, acting on paired donors, with incorporation or reduction of molecular oxygen"/>
    <property type="evidence" value="ECO:0007669"/>
    <property type="project" value="InterPro"/>
</dbReference>
<sequence>MSADLLDLPSNAALNAVTHNYDVVVVGGGIVGLTFACGLRHTHLRVAVIETQTAATAANRQRAYAFSPVSAKILAGLGLWDEVEPQLTHFSRVKLSDADYDKAITFRPEDGNSDAVYYSAQHFVLMAALQSAVKAAPNIDYWCESKVMETCEGKASSRTELAISHGDTQMQFCTGLVVGADGARSVVRDQAEIETFGWKYWQSCITAVLEPEHSHENTAYEKFWPSGPFAILPLPENRCQIVWTAPHEEAKALLALPKEQFLAELTARYGDEMGGLKLLSEPMMFPVQLMQSKAYVRPGIALIGDAAHCCHPVGGQGLNMGIRDAIALAEVIENAAKQGEDLGSLAVLKRYERWRRTENWFTLSLTDFLNRSFSNRFLPLLLSRRAGIWVLDSVVPLKRLILRLMTGFFGRLPVSAKQNTL</sequence>
<dbReference type="InterPro" id="IPR018168">
    <property type="entry name" value="Ubi_Hdrlase_CS"/>
</dbReference>
<comment type="caution">
    <text evidence="8">The sequence shown here is derived from an EMBL/GenBank/DDBJ whole genome shotgun (WGS) entry which is preliminary data.</text>
</comment>
<dbReference type="InterPro" id="IPR002938">
    <property type="entry name" value="FAD-bd"/>
</dbReference>
<dbReference type="GO" id="GO:0071949">
    <property type="term" value="F:FAD binding"/>
    <property type="evidence" value="ECO:0007669"/>
    <property type="project" value="InterPro"/>
</dbReference>
<keyword evidence="6" id="KW-0503">Monooxygenase</keyword>
<evidence type="ECO:0000256" key="5">
    <source>
        <dbReference type="ARBA" id="ARBA00023002"/>
    </source>
</evidence>
<dbReference type="GO" id="GO:0006744">
    <property type="term" value="P:ubiquinone biosynthetic process"/>
    <property type="evidence" value="ECO:0007669"/>
    <property type="project" value="InterPro"/>
</dbReference>
<dbReference type="InterPro" id="IPR010971">
    <property type="entry name" value="UbiH/COQ6"/>
</dbReference>
<evidence type="ECO:0000256" key="3">
    <source>
        <dbReference type="ARBA" id="ARBA00022630"/>
    </source>
</evidence>
<proteinExistence type="inferred from homology"/>
<evidence type="ECO:0000256" key="4">
    <source>
        <dbReference type="ARBA" id="ARBA00022827"/>
    </source>
</evidence>
<dbReference type="Proteomes" id="UP000249354">
    <property type="component" value="Unassembled WGS sequence"/>
</dbReference>
<reference evidence="9" key="1">
    <citation type="submission" date="2018-04" db="EMBL/GenBank/DDBJ databases">
        <authorList>
            <person name="Cornet L."/>
        </authorList>
    </citation>
    <scope>NUCLEOTIDE SEQUENCE [LARGE SCALE GENOMIC DNA]</scope>
</reference>
<evidence type="ECO:0000313" key="8">
    <source>
        <dbReference type="EMBL" id="PZO17083.1"/>
    </source>
</evidence>
<dbReference type="Gene3D" id="3.50.50.60">
    <property type="entry name" value="FAD/NAD(P)-binding domain"/>
    <property type="match status" value="2"/>
</dbReference>
<organism evidence="8 9">
    <name type="scientific">Leptolyngbya foveolarum</name>
    <dbReference type="NCBI Taxonomy" id="47253"/>
    <lineage>
        <taxon>Bacteria</taxon>
        <taxon>Bacillati</taxon>
        <taxon>Cyanobacteriota</taxon>
        <taxon>Cyanophyceae</taxon>
        <taxon>Leptolyngbyales</taxon>
        <taxon>Leptolyngbyaceae</taxon>
        <taxon>Leptolyngbya group</taxon>
        <taxon>Leptolyngbya</taxon>
    </lineage>
</organism>
<dbReference type="AlphaFoldDB" id="A0A2W4U7X2"/>
<dbReference type="NCBIfam" id="NF005612">
    <property type="entry name" value="PRK07364.1"/>
    <property type="match status" value="1"/>
</dbReference>
<dbReference type="PANTHER" id="PTHR43876:SF7">
    <property type="entry name" value="UBIQUINONE BIOSYNTHESIS MONOOXYGENASE COQ6, MITOCHONDRIAL"/>
    <property type="match status" value="1"/>
</dbReference>
<dbReference type="PRINTS" id="PR00420">
    <property type="entry name" value="RNGMNOXGNASE"/>
</dbReference>
<comment type="cofactor">
    <cofactor evidence="1">
        <name>FAD</name>
        <dbReference type="ChEBI" id="CHEBI:57692"/>
    </cofactor>
</comment>
<comment type="similarity">
    <text evidence="2">Belongs to the UbiH/COQ6 family.</text>
</comment>
<feature type="domain" description="FAD-binding" evidence="7">
    <location>
        <begin position="21"/>
        <end position="356"/>
    </location>
</feature>
<evidence type="ECO:0000256" key="6">
    <source>
        <dbReference type="ARBA" id="ARBA00023033"/>
    </source>
</evidence>
<dbReference type="NCBIfam" id="TIGR01988">
    <property type="entry name" value="Ubi-OHases"/>
    <property type="match status" value="1"/>
</dbReference>
<dbReference type="InterPro" id="IPR051205">
    <property type="entry name" value="UbiH/COQ6_monooxygenase"/>
</dbReference>